<sequence length="356" mass="41484">MNKFISITSRTSDFTGISNISHEIERPFWRLGQKYAEFPFGFSISFDSCKKETKTVSEYKIKSDVCYKNGMVALVSLVVFEEDITNKIYEGPFVEHDISILEEHMINSRKLLGKKLIILLREMLHKNIKKFPVLKAIAPAFMKDVECCLYAIGWLGTGPIEPKPILIDDDVYYYDDIDGVSRETSHPNFINCFCEDFYYDNSDEESPFGNDIGNDTLRALECYIKDNGVNYIDNFPKELMESWGYKYIEPVNKKQETFVDLMNEMSDGFFEYCEIYHRVVYATALGQIKITGKINCNIKEKAEAAFHTLLRVYVYKDRLNAELTGKKWVRNMNRIENSEYPRICYEDLNGFNLYCN</sequence>
<dbReference type="AlphaFoldDB" id="A0A5I0CYA2"/>
<protein>
    <submittedName>
        <fullName evidence="1">Uncharacterized protein</fullName>
    </submittedName>
</protein>
<accession>A0A5I0CYA2</accession>
<proteinExistence type="predicted"/>
<name>A0A5I0CYA2_SALET</name>
<evidence type="ECO:0000313" key="1">
    <source>
        <dbReference type="EMBL" id="EBV0633498.1"/>
    </source>
</evidence>
<reference evidence="1" key="1">
    <citation type="submission" date="2018-06" db="EMBL/GenBank/DDBJ databases">
        <authorList>
            <person name="Ashton P.M."/>
            <person name="Dallman T."/>
            <person name="Nair S."/>
            <person name="De Pinna E."/>
            <person name="Peters T."/>
            <person name="Grant K."/>
        </authorList>
    </citation>
    <scope>NUCLEOTIDE SEQUENCE</scope>
    <source>
        <strain evidence="1">458084</strain>
    </source>
</reference>
<dbReference type="EMBL" id="AAHEBA010000001">
    <property type="protein sequence ID" value="EBV0633498.1"/>
    <property type="molecule type" value="Genomic_DNA"/>
</dbReference>
<comment type="caution">
    <text evidence="1">The sequence shown here is derived from an EMBL/GenBank/DDBJ whole genome shotgun (WGS) entry which is preliminary data.</text>
</comment>
<gene>
    <name evidence="1" type="ORF">DNM41_00775</name>
</gene>
<organism evidence="1">
    <name type="scientific">Salmonella enterica subsp. enterica serovar Ouagadougou</name>
    <dbReference type="NCBI Taxonomy" id="2564899"/>
    <lineage>
        <taxon>Bacteria</taxon>
        <taxon>Pseudomonadati</taxon>
        <taxon>Pseudomonadota</taxon>
        <taxon>Gammaproteobacteria</taxon>
        <taxon>Enterobacterales</taxon>
        <taxon>Enterobacteriaceae</taxon>
        <taxon>Salmonella</taxon>
    </lineage>
</organism>